<dbReference type="EMBL" id="AP014924">
    <property type="protein sequence ID" value="BAS28117.1"/>
    <property type="molecule type" value="Genomic_DNA"/>
</dbReference>
<keyword evidence="2" id="KW-1185">Reference proteome</keyword>
<organism evidence="1 2">
    <name type="scientific">Limnochorda pilosa</name>
    <dbReference type="NCBI Taxonomy" id="1555112"/>
    <lineage>
        <taxon>Bacteria</taxon>
        <taxon>Bacillati</taxon>
        <taxon>Bacillota</taxon>
        <taxon>Limnochordia</taxon>
        <taxon>Limnochordales</taxon>
        <taxon>Limnochordaceae</taxon>
        <taxon>Limnochorda</taxon>
    </lineage>
</organism>
<protein>
    <submittedName>
        <fullName evidence="1">Uncharacterized protein</fullName>
    </submittedName>
</protein>
<sequence>MAAEFAQLEKDYGREGVARIRLLVEYAQAKQTLKQAEQWKKLIQQLLETGKITSGEAEDLMAEYEDEWDHALAFIRERNGGPKHSIREFVEAFYGAKRVD</sequence>
<dbReference type="RefSeq" id="WP_068137949.1">
    <property type="nucleotide sequence ID" value="NZ_AP014924.1"/>
</dbReference>
<evidence type="ECO:0000313" key="1">
    <source>
        <dbReference type="EMBL" id="BAS28117.1"/>
    </source>
</evidence>
<dbReference type="KEGG" id="lpil:LIP_2276"/>
<name>A0A0K2SM75_LIMPI</name>
<reference evidence="2" key="1">
    <citation type="submission" date="2015-07" db="EMBL/GenBank/DDBJ databases">
        <title>Complete genome sequence and phylogenetic analysis of Limnochorda pilosa.</title>
        <authorList>
            <person name="Watanabe M."/>
            <person name="Kojima H."/>
            <person name="Fukui M."/>
        </authorList>
    </citation>
    <scope>NUCLEOTIDE SEQUENCE [LARGE SCALE GENOMIC DNA]</scope>
    <source>
        <strain evidence="2">HC45</strain>
    </source>
</reference>
<dbReference type="STRING" id="1555112.LIP_2276"/>
<proteinExistence type="predicted"/>
<dbReference type="AlphaFoldDB" id="A0A0K2SM75"/>
<accession>A0A0K2SM75</accession>
<evidence type="ECO:0000313" key="2">
    <source>
        <dbReference type="Proteomes" id="UP000065807"/>
    </source>
</evidence>
<dbReference type="Proteomes" id="UP000065807">
    <property type="component" value="Chromosome"/>
</dbReference>
<reference evidence="2" key="2">
    <citation type="journal article" date="2016" name="Int. J. Syst. Evol. Microbiol.">
        <title>Complete genome sequence and cell structure of Limnochorda pilosa, a Gram-negative spore-former within the phylum Firmicutes.</title>
        <authorList>
            <person name="Watanabe M."/>
            <person name="Kojima H."/>
            <person name="Fukui M."/>
        </authorList>
    </citation>
    <scope>NUCLEOTIDE SEQUENCE [LARGE SCALE GENOMIC DNA]</scope>
    <source>
        <strain evidence="2">HC45</strain>
    </source>
</reference>
<gene>
    <name evidence="1" type="ORF">LIP_2276</name>
</gene>